<evidence type="ECO:0000313" key="1">
    <source>
        <dbReference type="EMBL" id="CRK86415.1"/>
    </source>
</evidence>
<dbReference type="EMBL" id="CVRI01000001">
    <property type="protein sequence ID" value="CRK86415.1"/>
    <property type="molecule type" value="Genomic_DNA"/>
</dbReference>
<sequence length="63" mass="7202">MGDRRRAEKASVTMKCYGFFGEAKKNQAKTLFIRIIVVLEVTNEVSVVEVSDYTLKEKNISFL</sequence>
<organism evidence="1 2">
    <name type="scientific">Clunio marinus</name>
    <dbReference type="NCBI Taxonomy" id="568069"/>
    <lineage>
        <taxon>Eukaryota</taxon>
        <taxon>Metazoa</taxon>
        <taxon>Ecdysozoa</taxon>
        <taxon>Arthropoda</taxon>
        <taxon>Hexapoda</taxon>
        <taxon>Insecta</taxon>
        <taxon>Pterygota</taxon>
        <taxon>Neoptera</taxon>
        <taxon>Endopterygota</taxon>
        <taxon>Diptera</taxon>
        <taxon>Nematocera</taxon>
        <taxon>Chironomoidea</taxon>
        <taxon>Chironomidae</taxon>
        <taxon>Clunio</taxon>
    </lineage>
</organism>
<protein>
    <submittedName>
        <fullName evidence="1">CLUMA_CG000258, isoform A</fullName>
    </submittedName>
</protein>
<dbReference type="Proteomes" id="UP000183832">
    <property type="component" value="Unassembled WGS sequence"/>
</dbReference>
<keyword evidence="2" id="KW-1185">Reference proteome</keyword>
<evidence type="ECO:0000313" key="2">
    <source>
        <dbReference type="Proteomes" id="UP000183832"/>
    </source>
</evidence>
<name>A0A1J1HEN0_9DIPT</name>
<gene>
    <name evidence="1" type="ORF">CLUMA_CG000258</name>
</gene>
<proteinExistence type="predicted"/>
<accession>A0A1J1HEN0</accession>
<dbReference type="AlphaFoldDB" id="A0A1J1HEN0"/>
<reference evidence="1 2" key="1">
    <citation type="submission" date="2015-04" db="EMBL/GenBank/DDBJ databases">
        <authorList>
            <person name="Syromyatnikov M.Y."/>
            <person name="Popov V.N."/>
        </authorList>
    </citation>
    <scope>NUCLEOTIDE SEQUENCE [LARGE SCALE GENOMIC DNA]</scope>
</reference>